<dbReference type="InterPro" id="IPR007803">
    <property type="entry name" value="Asp/Arg/Pro-Hydrxlase"/>
</dbReference>
<keyword evidence="3" id="KW-1185">Reference proteome</keyword>
<dbReference type="Gene3D" id="2.60.120.330">
    <property type="entry name" value="B-lactam Antibiotic, Isopenicillin N Synthase, Chain"/>
    <property type="match status" value="1"/>
</dbReference>
<dbReference type="SUPFAM" id="SSF51197">
    <property type="entry name" value="Clavaminate synthase-like"/>
    <property type="match status" value="1"/>
</dbReference>
<reference evidence="2 3" key="1">
    <citation type="submission" date="2021-08" db="EMBL/GenBank/DDBJ databases">
        <title>The genome sequence of Chitinophaga sp. B61.</title>
        <authorList>
            <person name="Zhang X."/>
        </authorList>
    </citation>
    <scope>NUCLEOTIDE SEQUENCE [LARGE SCALE GENOMIC DNA]</scope>
    <source>
        <strain evidence="2 3">B61</strain>
    </source>
</reference>
<dbReference type="Pfam" id="PF05118">
    <property type="entry name" value="Asp_Arg_Hydrox"/>
    <property type="match status" value="1"/>
</dbReference>
<protein>
    <submittedName>
        <fullName evidence="2">Aspartyl/asparaginyl beta-hydroxylase domain-containing protein</fullName>
    </submittedName>
</protein>
<evidence type="ECO:0000313" key="2">
    <source>
        <dbReference type="EMBL" id="MBW8684615.1"/>
    </source>
</evidence>
<dbReference type="Proteomes" id="UP000812961">
    <property type="component" value="Unassembled WGS sequence"/>
</dbReference>
<dbReference type="InterPro" id="IPR027443">
    <property type="entry name" value="IPNS-like_sf"/>
</dbReference>
<evidence type="ECO:0000259" key="1">
    <source>
        <dbReference type="Pfam" id="PF05118"/>
    </source>
</evidence>
<evidence type="ECO:0000313" key="3">
    <source>
        <dbReference type="Proteomes" id="UP000812961"/>
    </source>
</evidence>
<gene>
    <name evidence="2" type="ORF">K1Y79_09755</name>
</gene>
<feature type="domain" description="Aspartyl/asparaginy/proline hydroxylase" evidence="1">
    <location>
        <begin position="12"/>
        <end position="171"/>
    </location>
</feature>
<organism evidence="2 3">
    <name type="scientific">Chitinophaga rhizophila</name>
    <dbReference type="NCBI Taxonomy" id="2866212"/>
    <lineage>
        <taxon>Bacteria</taxon>
        <taxon>Pseudomonadati</taxon>
        <taxon>Bacteroidota</taxon>
        <taxon>Chitinophagia</taxon>
        <taxon>Chitinophagales</taxon>
        <taxon>Chitinophagaceae</taxon>
        <taxon>Chitinophaga</taxon>
    </lineage>
</organism>
<comment type="caution">
    <text evidence="2">The sequence shown here is derived from an EMBL/GenBank/DDBJ whole genome shotgun (WGS) entry which is preliminary data.</text>
</comment>
<dbReference type="EMBL" id="JAICCF010000002">
    <property type="protein sequence ID" value="MBW8684615.1"/>
    <property type="molecule type" value="Genomic_DNA"/>
</dbReference>
<sequence>MNYIRFSHTYDHQQLCSELENILQHDWPLHFNTRDFAGEWRSISLRSASGHSQDILAHPDAQYKDTPVLDMMPYAKQIMDSWQCEKESVRLLSLSPGSEIKPHKDQGCGYPNGIFRIHIPIITNPEVFFTLENERLQLLAGECWYMDFSCTHSIVNKGYTARVHLIMDCIRNEWSDQLFASHGYNIHQQKTAATLDAATRAAMIVELEKMDTDTARQLIATLKAEN</sequence>
<proteinExistence type="predicted"/>
<dbReference type="RefSeq" id="WP_220249833.1">
    <property type="nucleotide sequence ID" value="NZ_JAICCF010000002.1"/>
</dbReference>
<accession>A0ABS7GBH8</accession>
<name>A0ABS7GBH8_9BACT</name>